<accession>A0A563EKC4</accession>
<name>A0A563EKC4_9PSEU</name>
<dbReference type="RefSeq" id="WP_146357510.1">
    <property type="nucleotide sequence ID" value="NZ_VOBR01000025.1"/>
</dbReference>
<dbReference type="Proteomes" id="UP000316639">
    <property type="component" value="Unassembled WGS sequence"/>
</dbReference>
<keyword evidence="1" id="KW-0472">Membrane</keyword>
<keyword evidence="3" id="KW-1185">Reference proteome</keyword>
<protein>
    <submittedName>
        <fullName evidence="2">DUF4345 domain-containing protein</fullName>
    </submittedName>
</protein>
<feature type="transmembrane region" description="Helical" evidence="1">
    <location>
        <begin position="44"/>
        <end position="63"/>
    </location>
</feature>
<keyword evidence="1" id="KW-1133">Transmembrane helix</keyword>
<proteinExistence type="predicted"/>
<comment type="caution">
    <text evidence="2">The sequence shown here is derived from an EMBL/GenBank/DDBJ whole genome shotgun (WGS) entry which is preliminary data.</text>
</comment>
<sequence length="124" mass="12921">MKAFKVVIIAAGLFIVATGLLEVVLGPAALPGNESATPSADSNYRFFAVSWLALGLVLLSAVPKVREAKLVVRGVSAVVFAGGIARLISLVAAGTPHPMIFGLLGVELVVPPLLVGWHNRLIRD</sequence>
<reference evidence="2 3" key="1">
    <citation type="submission" date="2019-07" db="EMBL/GenBank/DDBJ databases">
        <title>Lentzea xizangensis sp. nov., isolated from Qinghai-Tibetan Plateau Soils.</title>
        <authorList>
            <person name="Huang J."/>
        </authorList>
    </citation>
    <scope>NUCLEOTIDE SEQUENCE [LARGE SCALE GENOMIC DNA]</scope>
    <source>
        <strain evidence="2 3">FXJ1.1311</strain>
    </source>
</reference>
<organism evidence="2 3">
    <name type="scientific">Lentzea tibetensis</name>
    <dbReference type="NCBI Taxonomy" id="2591470"/>
    <lineage>
        <taxon>Bacteria</taxon>
        <taxon>Bacillati</taxon>
        <taxon>Actinomycetota</taxon>
        <taxon>Actinomycetes</taxon>
        <taxon>Pseudonocardiales</taxon>
        <taxon>Pseudonocardiaceae</taxon>
        <taxon>Lentzea</taxon>
    </lineage>
</organism>
<dbReference type="AlphaFoldDB" id="A0A563EKC4"/>
<dbReference type="InterPro" id="IPR025597">
    <property type="entry name" value="DUF4345"/>
</dbReference>
<dbReference type="EMBL" id="VOBR01000025">
    <property type="protein sequence ID" value="TWP47491.1"/>
    <property type="molecule type" value="Genomic_DNA"/>
</dbReference>
<dbReference type="Pfam" id="PF14248">
    <property type="entry name" value="DUF4345"/>
    <property type="match status" value="1"/>
</dbReference>
<feature type="transmembrane region" description="Helical" evidence="1">
    <location>
        <begin position="70"/>
        <end position="93"/>
    </location>
</feature>
<dbReference type="OrthoDB" id="3693039at2"/>
<evidence type="ECO:0000313" key="2">
    <source>
        <dbReference type="EMBL" id="TWP47491.1"/>
    </source>
</evidence>
<feature type="transmembrane region" description="Helical" evidence="1">
    <location>
        <begin position="99"/>
        <end position="117"/>
    </location>
</feature>
<evidence type="ECO:0000256" key="1">
    <source>
        <dbReference type="SAM" id="Phobius"/>
    </source>
</evidence>
<gene>
    <name evidence="2" type="ORF">FKR81_31485</name>
</gene>
<evidence type="ECO:0000313" key="3">
    <source>
        <dbReference type="Proteomes" id="UP000316639"/>
    </source>
</evidence>
<keyword evidence="1" id="KW-0812">Transmembrane</keyword>